<name>A0ABU9XJK1_9BACI</name>
<proteinExistence type="predicted"/>
<dbReference type="EMBL" id="JBDIML010000005">
    <property type="protein sequence ID" value="MEN2768448.1"/>
    <property type="molecule type" value="Genomic_DNA"/>
</dbReference>
<reference evidence="1 2" key="1">
    <citation type="submission" date="2024-05" db="EMBL/GenBank/DDBJ databases">
        <authorList>
            <person name="Haq I."/>
            <person name="Ullah Z."/>
            <person name="Ahmad R."/>
            <person name="Li M."/>
            <person name="Tong Y."/>
        </authorList>
    </citation>
    <scope>NUCLEOTIDE SEQUENCE [LARGE SCALE GENOMIC DNA]</scope>
    <source>
        <strain evidence="1 2">16A2E</strain>
    </source>
</reference>
<comment type="caution">
    <text evidence="1">The sequence shown here is derived from an EMBL/GenBank/DDBJ whole genome shotgun (WGS) entry which is preliminary data.</text>
</comment>
<sequence>MRKKIMLSLLVTVLCSGGFITFFTMKQYYLDNHKSVIQSQLVEWINHDNEEDSFTVLDVYQLGKSNSYLVLFETKDRNSIGYAHYHEGWNGKLKPINYKFGTDKLIFEEVNTNEGKYGVVLGYNPNSIIDHIIAPIVDESISFHFDVSNDEWFLKFEKLPSEIKHRVYANLKAYDRDNEILEYTALY</sequence>
<protein>
    <recommendedName>
        <fullName evidence="3">DUF4825 domain-containing protein</fullName>
    </recommendedName>
</protein>
<keyword evidence="2" id="KW-1185">Reference proteome</keyword>
<accession>A0ABU9XJK1</accession>
<evidence type="ECO:0008006" key="3">
    <source>
        <dbReference type="Google" id="ProtNLM"/>
    </source>
</evidence>
<organism evidence="1 2">
    <name type="scientific">Ornithinibacillus xuwenensis</name>
    <dbReference type="NCBI Taxonomy" id="3144668"/>
    <lineage>
        <taxon>Bacteria</taxon>
        <taxon>Bacillati</taxon>
        <taxon>Bacillota</taxon>
        <taxon>Bacilli</taxon>
        <taxon>Bacillales</taxon>
        <taxon>Bacillaceae</taxon>
        <taxon>Ornithinibacillus</taxon>
    </lineage>
</organism>
<evidence type="ECO:0000313" key="2">
    <source>
        <dbReference type="Proteomes" id="UP001444625"/>
    </source>
</evidence>
<dbReference type="RefSeq" id="WP_345825934.1">
    <property type="nucleotide sequence ID" value="NZ_JBDIML010000005.1"/>
</dbReference>
<evidence type="ECO:0000313" key="1">
    <source>
        <dbReference type="EMBL" id="MEN2768448.1"/>
    </source>
</evidence>
<dbReference type="Proteomes" id="UP001444625">
    <property type="component" value="Unassembled WGS sequence"/>
</dbReference>
<gene>
    <name evidence="1" type="ORF">ABC228_14795</name>
</gene>